<feature type="domain" description="Glycosyl hydrolases family 2 sugar binding" evidence="5">
    <location>
        <begin position="9"/>
        <end position="188"/>
    </location>
</feature>
<dbReference type="Pfam" id="PF02837">
    <property type="entry name" value="Glyco_hydro_2_N"/>
    <property type="match status" value="1"/>
</dbReference>
<evidence type="ECO:0000259" key="4">
    <source>
        <dbReference type="Pfam" id="PF00703"/>
    </source>
</evidence>
<dbReference type="Proteomes" id="UP000249890">
    <property type="component" value="Chromosome"/>
</dbReference>
<dbReference type="OrthoDB" id="9814867at2"/>
<dbReference type="Pfam" id="PF00703">
    <property type="entry name" value="Glyco_hydro_2"/>
    <property type="match status" value="1"/>
</dbReference>
<dbReference type="InterPro" id="IPR051913">
    <property type="entry name" value="GH2_Domain-Containing"/>
</dbReference>
<dbReference type="AlphaFoldDB" id="A0A2Z2KRI7"/>
<sequence>MTSYPEIISLDGDWQFAYTRSEPKVSNQDPPASEAFEAMIPVPGYWDDYTERLQYTDFWSRVSRFNPEYRRISFPMGAGKPADASLPFLLGTGWYKKSFVAGADWTNGTVTLCVGGVTLEAWVWLNGHFIGHHVGHLTPFEMNLEEYIKPGKSNQLIIAVANTRTDRIGCSIRGFTGKSAGIYRSVELKVAGHKRIKDCYIHADRNLKQLMWEITIEGKQSERAQTLDWEIQDPNSEHILASGSQSVDLGVVKWTSSTFGMKTWSDHHPNLYRIRLCLRDGQTVSDCSEQMFGLRTIEAKGISLQLNGIPVILRGLTDHAYFPETCTPPSDLEYYRMTLKKLRQLGFNWVRFHTWTPPVECLQAADELGMMLQVESPNGFAESDWLDILYTCRRHPSVIIYCCGNEVPLNEEMIAYVKQMALHMQALAPDALFNPMEGLHSVEYLVNEEDEGYVSEPYPHNAKRMAELRSYSDVFAPHGVLFSYHSLDTDDFKMEQRLQMYKRPCLIHEAGINDSYLNLDLEHRYKGTRIGTEMYAAARTYVEKMGLIQNAPLYYQNSCKWMLQIVKYSIENIRRSQYVSGYDFLGAIDCHWHRTGYAVGLLNEFYELKAGVSVESVRQYNGESVLLADCGKHRNLTSGQQLNLSIWASLFGQTPLEHGKMWWTLLDEERTVYVRGEQTIPNIALGKVEALGEIQLTIPDLPLPRKMLLEVYLNGGEYQVKNSWDYWVFPTIEQLPAEKQPATRVLSSLDAESISYIANGGKALLLGEKPFPTLPTTFQIMSGGRVQGNNATVVREHPLMMEFPHEGFCDWQFYSMLEGAETVVFNDLEIPFDPIVEVVSSYKMIRKQSSLFELRVGEGRLLVCTLRFDEADCAARYLYYKMLNYMESNAFNPTSTIPPEKLRILLEESRSLDVDFTTDEGYDNGGHVLAVTELKG</sequence>
<keyword evidence="2" id="KW-0378">Hydrolase</keyword>
<proteinExistence type="inferred from homology"/>
<dbReference type="Gene3D" id="3.20.20.80">
    <property type="entry name" value="Glycosidases"/>
    <property type="match status" value="1"/>
</dbReference>
<protein>
    <submittedName>
        <fullName evidence="6">Uncharacterized protein</fullName>
    </submittedName>
</protein>
<dbReference type="InterPro" id="IPR006102">
    <property type="entry name" value="Ig-like_GH2"/>
</dbReference>
<keyword evidence="3" id="KW-0326">Glycosidase</keyword>
<evidence type="ECO:0000313" key="6">
    <source>
        <dbReference type="EMBL" id="ASA21598.1"/>
    </source>
</evidence>
<dbReference type="InterPro" id="IPR008979">
    <property type="entry name" value="Galactose-bd-like_sf"/>
</dbReference>
<dbReference type="KEGG" id="pdh:B9T62_12960"/>
<evidence type="ECO:0000313" key="7">
    <source>
        <dbReference type="Proteomes" id="UP000249890"/>
    </source>
</evidence>
<evidence type="ECO:0000256" key="1">
    <source>
        <dbReference type="ARBA" id="ARBA00007401"/>
    </source>
</evidence>
<gene>
    <name evidence="6" type="ORF">B9T62_12960</name>
</gene>
<dbReference type="Gene3D" id="2.60.40.10">
    <property type="entry name" value="Immunoglobulins"/>
    <property type="match status" value="1"/>
</dbReference>
<dbReference type="GO" id="GO:0005975">
    <property type="term" value="P:carbohydrate metabolic process"/>
    <property type="evidence" value="ECO:0007669"/>
    <property type="project" value="InterPro"/>
</dbReference>
<dbReference type="InterPro" id="IPR036156">
    <property type="entry name" value="Beta-gal/glucu_dom_sf"/>
</dbReference>
<name>A0A2Z2KRI7_9BACL</name>
<dbReference type="InterPro" id="IPR017853">
    <property type="entry name" value="GH"/>
</dbReference>
<accession>A0A2Z2KRI7</accession>
<reference evidence="6 7" key="1">
    <citation type="submission" date="2017-06" db="EMBL/GenBank/DDBJ databases">
        <title>Complete genome sequence of Paenibacillus donghaensis KCTC 13049T isolated from East Sea sediment, South Korea.</title>
        <authorList>
            <person name="Jung B.K."/>
            <person name="Hong S.-J."/>
            <person name="Shin J.-H."/>
        </authorList>
    </citation>
    <scope>NUCLEOTIDE SEQUENCE [LARGE SCALE GENOMIC DNA]</scope>
    <source>
        <strain evidence="6 7">KCTC 13049</strain>
    </source>
</reference>
<dbReference type="InterPro" id="IPR013783">
    <property type="entry name" value="Ig-like_fold"/>
</dbReference>
<dbReference type="SUPFAM" id="SSF49785">
    <property type="entry name" value="Galactose-binding domain-like"/>
    <property type="match status" value="1"/>
</dbReference>
<dbReference type="RefSeq" id="WP_087915607.1">
    <property type="nucleotide sequence ID" value="NZ_CP021780.1"/>
</dbReference>
<evidence type="ECO:0000259" key="5">
    <source>
        <dbReference type="Pfam" id="PF02837"/>
    </source>
</evidence>
<dbReference type="SUPFAM" id="SSF49303">
    <property type="entry name" value="beta-Galactosidase/glucuronidase domain"/>
    <property type="match status" value="1"/>
</dbReference>
<comment type="similarity">
    <text evidence="1">Belongs to the glycosyl hydrolase 2 family.</text>
</comment>
<organism evidence="6 7">
    <name type="scientific">Paenibacillus donghaensis</name>
    <dbReference type="NCBI Taxonomy" id="414771"/>
    <lineage>
        <taxon>Bacteria</taxon>
        <taxon>Bacillati</taxon>
        <taxon>Bacillota</taxon>
        <taxon>Bacilli</taxon>
        <taxon>Bacillales</taxon>
        <taxon>Paenibacillaceae</taxon>
        <taxon>Paenibacillus</taxon>
    </lineage>
</organism>
<dbReference type="SUPFAM" id="SSF51445">
    <property type="entry name" value="(Trans)glycosidases"/>
    <property type="match status" value="1"/>
</dbReference>
<feature type="domain" description="Glycoside hydrolase family 2 immunoglobulin-like beta-sandwich" evidence="4">
    <location>
        <begin position="195"/>
        <end position="295"/>
    </location>
</feature>
<evidence type="ECO:0000256" key="3">
    <source>
        <dbReference type="ARBA" id="ARBA00023295"/>
    </source>
</evidence>
<dbReference type="EMBL" id="CP021780">
    <property type="protein sequence ID" value="ASA21598.1"/>
    <property type="molecule type" value="Genomic_DNA"/>
</dbReference>
<dbReference type="PANTHER" id="PTHR42732:SF1">
    <property type="entry name" value="BETA-MANNOSIDASE"/>
    <property type="match status" value="1"/>
</dbReference>
<keyword evidence="7" id="KW-1185">Reference proteome</keyword>
<dbReference type="Gene3D" id="2.60.120.260">
    <property type="entry name" value="Galactose-binding domain-like"/>
    <property type="match status" value="1"/>
</dbReference>
<dbReference type="InterPro" id="IPR006104">
    <property type="entry name" value="Glyco_hydro_2_N"/>
</dbReference>
<dbReference type="PANTHER" id="PTHR42732">
    <property type="entry name" value="BETA-GALACTOSIDASE"/>
    <property type="match status" value="1"/>
</dbReference>
<dbReference type="GO" id="GO:0004553">
    <property type="term" value="F:hydrolase activity, hydrolyzing O-glycosyl compounds"/>
    <property type="evidence" value="ECO:0007669"/>
    <property type="project" value="InterPro"/>
</dbReference>
<evidence type="ECO:0000256" key="2">
    <source>
        <dbReference type="ARBA" id="ARBA00022801"/>
    </source>
</evidence>